<feature type="domain" description="Type VII secretion system protein EssD-like" evidence="2">
    <location>
        <begin position="7"/>
        <end position="89"/>
    </location>
</feature>
<feature type="region of interest" description="Disordered" evidence="1">
    <location>
        <begin position="1"/>
        <end position="20"/>
    </location>
</feature>
<keyword evidence="4" id="KW-1185">Reference proteome</keyword>
<dbReference type="EMBL" id="LLKB01000005">
    <property type="protein sequence ID" value="KQC84484.1"/>
    <property type="molecule type" value="Genomic_DNA"/>
</dbReference>
<protein>
    <recommendedName>
        <fullName evidence="2">Type VII secretion system protein EssD-like domain-containing protein</fullName>
    </recommendedName>
</protein>
<evidence type="ECO:0000313" key="4">
    <source>
        <dbReference type="Proteomes" id="UP000050833"/>
    </source>
</evidence>
<organism evidence="3 4">
    <name type="scientific">Butyribacter intestini</name>
    <dbReference type="NCBI Taxonomy" id="1703332"/>
    <lineage>
        <taxon>Bacteria</taxon>
        <taxon>Bacillati</taxon>
        <taxon>Bacillota</taxon>
        <taxon>Clostridia</taxon>
        <taxon>Lachnospirales</taxon>
        <taxon>Lachnospiraceae</taxon>
        <taxon>Butyribacter</taxon>
    </lineage>
</organism>
<dbReference type="Pfam" id="PF13930">
    <property type="entry name" value="Endonuclea_NS_2"/>
    <property type="match status" value="1"/>
</dbReference>
<comment type="caution">
    <text evidence="3">The sequence shown here is derived from an EMBL/GenBank/DDBJ whole genome shotgun (WGS) entry which is preliminary data.</text>
</comment>
<dbReference type="Proteomes" id="UP000050833">
    <property type="component" value="Unassembled WGS sequence"/>
</dbReference>
<gene>
    <name evidence="3" type="ORF">APZ18_06905</name>
</gene>
<name>A0AAW3JPP0_9FIRM</name>
<dbReference type="AlphaFoldDB" id="A0AAW3JPP0"/>
<evidence type="ECO:0000313" key="3">
    <source>
        <dbReference type="EMBL" id="KQC84484.1"/>
    </source>
</evidence>
<accession>A0AAW3JPP0</accession>
<evidence type="ECO:0000256" key="1">
    <source>
        <dbReference type="SAM" id="MobiDB-lite"/>
    </source>
</evidence>
<reference evidence="3 4" key="1">
    <citation type="submission" date="2015-10" db="EMBL/GenBank/DDBJ databases">
        <title>Butyribacter intestini gen. nov., sp. nov., a butyric acid-producing bacterium of the family Lachnospiraceae isolated from the human faeces.</title>
        <authorList>
            <person name="Zou Y."/>
            <person name="Xue W."/>
            <person name="Luo G."/>
            <person name="Lv M."/>
        </authorList>
    </citation>
    <scope>NUCLEOTIDE SEQUENCE [LARGE SCALE GENOMIC DNA]</scope>
    <source>
        <strain evidence="3 4">TF01-11</strain>
    </source>
</reference>
<evidence type="ECO:0000259" key="2">
    <source>
        <dbReference type="Pfam" id="PF13930"/>
    </source>
</evidence>
<dbReference type="InterPro" id="IPR044929">
    <property type="entry name" value="DNA/RNA_non-sp_Endonuclease_sf"/>
</dbReference>
<dbReference type="Gene3D" id="3.40.570.10">
    <property type="entry name" value="Extracellular Endonuclease, subunit A"/>
    <property type="match status" value="1"/>
</dbReference>
<sequence length="145" mass="16676">MKEQKESGGEERREDDDGGHIIARILSGSEGEENLVPMRRTINRGDYKRMENEIAKALQEGKGVSVHIKIEYNGESGRPTKIREEYIIDGKKTVCEFDNVEGSTDLSEPLSDKISDEDYDRLKQTLMDVSEYRIQKEWKKKHIDG</sequence>
<proteinExistence type="predicted"/>
<dbReference type="InterPro" id="IPR044927">
    <property type="entry name" value="Endonuclea_NS_2"/>
</dbReference>
<feature type="compositionally biased region" description="Basic and acidic residues" evidence="1">
    <location>
        <begin position="1"/>
        <end position="12"/>
    </location>
</feature>